<sequence length="75" mass="8928">MTAFCPWNVQTLFPNLNPTWVGLGEFMWQLNVGIETKSNYRIFHSARKRSKAFKIRDPVTKTSPYTYQQRLLYQI</sequence>
<dbReference type="AlphaFoldDB" id="A0AAD5KQT8"/>
<organism evidence="1 2">
    <name type="scientific">Daphnia sinensis</name>
    <dbReference type="NCBI Taxonomy" id="1820382"/>
    <lineage>
        <taxon>Eukaryota</taxon>
        <taxon>Metazoa</taxon>
        <taxon>Ecdysozoa</taxon>
        <taxon>Arthropoda</taxon>
        <taxon>Crustacea</taxon>
        <taxon>Branchiopoda</taxon>
        <taxon>Diplostraca</taxon>
        <taxon>Cladocera</taxon>
        <taxon>Anomopoda</taxon>
        <taxon>Daphniidae</taxon>
        <taxon>Daphnia</taxon>
        <taxon>Daphnia similis group</taxon>
    </lineage>
</organism>
<accession>A0AAD5KQT8</accession>
<reference evidence="1 2" key="1">
    <citation type="submission" date="2022-05" db="EMBL/GenBank/DDBJ databases">
        <title>A multi-omics perspective on studying reproductive biology in Daphnia sinensis.</title>
        <authorList>
            <person name="Jia J."/>
        </authorList>
    </citation>
    <scope>NUCLEOTIDE SEQUENCE [LARGE SCALE GENOMIC DNA]</scope>
    <source>
        <strain evidence="1 2">WSL</strain>
    </source>
</reference>
<evidence type="ECO:0000313" key="1">
    <source>
        <dbReference type="EMBL" id="KAI9558409.1"/>
    </source>
</evidence>
<evidence type="ECO:0000313" key="2">
    <source>
        <dbReference type="Proteomes" id="UP000820818"/>
    </source>
</evidence>
<protein>
    <submittedName>
        <fullName evidence="1">Uncharacterized protein</fullName>
    </submittedName>
</protein>
<dbReference type="Proteomes" id="UP000820818">
    <property type="component" value="Linkage Group LG5"/>
</dbReference>
<dbReference type="EMBL" id="WJBH02000005">
    <property type="protein sequence ID" value="KAI9558409.1"/>
    <property type="molecule type" value="Genomic_DNA"/>
</dbReference>
<name>A0AAD5KQT8_9CRUS</name>
<keyword evidence="2" id="KW-1185">Reference proteome</keyword>
<gene>
    <name evidence="1" type="ORF">GHT06_015189</name>
</gene>
<proteinExistence type="predicted"/>
<comment type="caution">
    <text evidence="1">The sequence shown here is derived from an EMBL/GenBank/DDBJ whole genome shotgun (WGS) entry which is preliminary data.</text>
</comment>